<evidence type="ECO:0000313" key="5">
    <source>
        <dbReference type="Proteomes" id="UP000002280"/>
    </source>
</evidence>
<dbReference type="STRING" id="13616.ENSMODP00000014398"/>
<name>F6UIS9_MONDO</name>
<evidence type="ECO:0000259" key="3">
    <source>
        <dbReference type="Pfam" id="PF21773"/>
    </source>
</evidence>
<reference evidence="4" key="3">
    <citation type="submission" date="2025-09" db="UniProtKB">
        <authorList>
            <consortium name="Ensembl"/>
        </authorList>
    </citation>
    <scope>IDENTIFICATION</scope>
</reference>
<protein>
    <recommendedName>
        <fullName evidence="3">ODAD1 central coiled coil region domain-containing protein</fullName>
    </recommendedName>
</protein>
<dbReference type="GO" id="GO:0036158">
    <property type="term" value="P:outer dynein arm assembly"/>
    <property type="evidence" value="ECO:0000318"/>
    <property type="project" value="GO_Central"/>
</dbReference>
<keyword evidence="5" id="KW-1185">Reference proteome</keyword>
<evidence type="ECO:0000313" key="4">
    <source>
        <dbReference type="Ensembl" id="ENSMODP00000014398.4"/>
    </source>
</evidence>
<feature type="domain" description="ODAD1 central coiled coil region" evidence="3">
    <location>
        <begin position="151"/>
        <end position="359"/>
    </location>
</feature>
<dbReference type="InParanoid" id="F6UIS9"/>
<dbReference type="eggNOG" id="ENOG502QSIU">
    <property type="taxonomic scope" value="Eukaryota"/>
</dbReference>
<evidence type="ECO:0000256" key="2">
    <source>
        <dbReference type="SAM" id="Coils"/>
    </source>
</evidence>
<dbReference type="Ensembl" id="ENSMODT00000014664.4">
    <property type="protein sequence ID" value="ENSMODP00000014398.4"/>
    <property type="gene ID" value="ENSMODG00000011514.4"/>
</dbReference>
<dbReference type="PANTHER" id="PTHR21694">
    <property type="entry name" value="COILED-COIL DOMAIN-CONTAINING PROTEIN 63"/>
    <property type="match status" value="1"/>
</dbReference>
<dbReference type="FunCoup" id="F6UIS9">
    <property type="interactions" value="38"/>
</dbReference>
<reference evidence="4" key="2">
    <citation type="submission" date="2025-08" db="UniProtKB">
        <authorList>
            <consortium name="Ensembl"/>
        </authorList>
    </citation>
    <scope>IDENTIFICATION</scope>
</reference>
<dbReference type="OMA" id="MMHKKTQ"/>
<evidence type="ECO:0000256" key="1">
    <source>
        <dbReference type="ARBA" id="ARBA00023054"/>
    </source>
</evidence>
<sequence length="398" mass="46800">SKVKQKRRRKASHENLEQIEKEKQAIAEAELQKLKQKFKKMVNNRRSFDVKSQHHIENQHKAISVLQAEQDEITLLLRLIRAPKNLELDDKNYTELKFLLQTKDEYDALIKAMKSLITELDDKIADIDNKIFKQKRTLAKMNEVQNPRKLRKQISVLETHLNQVTIQFDTMLTTNSKVRQNIEDLRFEKAAYDNVYQQLFRRLQMQRRTLNVAIEQSTQAYNQRLEALARISAMKDRRKKDISQFKTEMRELERIHDHEVKLKAFFLIKLMDRSDFEEQAKKEEALKASKPFKKSKIESFQSYEVAHMRLLKLSDYGNLDKLVDDFLAEEEKNFARFNYVSELNNDMEMLQKKIQNIQVSSPSVTVPTLGGSQGILLFTTQAVCADPPSFPQASWYLS</sequence>
<proteinExistence type="predicted"/>
<dbReference type="AlphaFoldDB" id="F6UIS9"/>
<dbReference type="HOGENOM" id="CLU_027546_2_0_1"/>
<dbReference type="GeneTree" id="ENSGT00940000153116"/>
<accession>F6UIS9</accession>
<organism evidence="4 5">
    <name type="scientific">Monodelphis domestica</name>
    <name type="common">Gray short-tailed opossum</name>
    <dbReference type="NCBI Taxonomy" id="13616"/>
    <lineage>
        <taxon>Eukaryota</taxon>
        <taxon>Metazoa</taxon>
        <taxon>Chordata</taxon>
        <taxon>Craniata</taxon>
        <taxon>Vertebrata</taxon>
        <taxon>Euteleostomi</taxon>
        <taxon>Mammalia</taxon>
        <taxon>Metatheria</taxon>
        <taxon>Didelphimorphia</taxon>
        <taxon>Didelphidae</taxon>
        <taxon>Monodelphis</taxon>
    </lineage>
</organism>
<dbReference type="InterPro" id="IPR051876">
    <property type="entry name" value="ODA-DC/CCD"/>
</dbReference>
<dbReference type="Proteomes" id="UP000002280">
    <property type="component" value="Chromosome 3"/>
</dbReference>
<dbReference type="InterPro" id="IPR049258">
    <property type="entry name" value="ODAD1_CC"/>
</dbReference>
<keyword evidence="1 2" id="KW-0175">Coiled coil</keyword>
<dbReference type="Bgee" id="ENSMODG00000011514">
    <property type="expression patterns" value="Expressed in spermatocyte and 4 other cell types or tissues"/>
</dbReference>
<dbReference type="GO" id="GO:0005930">
    <property type="term" value="C:axoneme"/>
    <property type="evidence" value="ECO:0000318"/>
    <property type="project" value="GO_Central"/>
</dbReference>
<dbReference type="Pfam" id="PF21773">
    <property type="entry name" value="ODAD1_CC"/>
    <property type="match status" value="1"/>
</dbReference>
<feature type="coiled-coil region" evidence="2">
    <location>
        <begin position="2"/>
        <end position="44"/>
    </location>
</feature>
<dbReference type="GO" id="GO:0003341">
    <property type="term" value="P:cilium movement"/>
    <property type="evidence" value="ECO:0000318"/>
    <property type="project" value="GO_Central"/>
</dbReference>
<dbReference type="PANTHER" id="PTHR21694:SF18">
    <property type="entry name" value="COILED-COIL DOMAIN-CONTAINING PROTEIN 63"/>
    <property type="match status" value="1"/>
</dbReference>
<reference evidence="4 5" key="1">
    <citation type="journal article" date="2007" name="Nature">
        <title>Genome of the marsupial Monodelphis domestica reveals innovation in non-coding sequences.</title>
        <authorList>
            <person name="Mikkelsen T.S."/>
            <person name="Wakefield M.J."/>
            <person name="Aken B."/>
            <person name="Amemiya C.T."/>
            <person name="Chang J.L."/>
            <person name="Duke S."/>
            <person name="Garber M."/>
            <person name="Gentles A.J."/>
            <person name="Goodstadt L."/>
            <person name="Heger A."/>
            <person name="Jurka J."/>
            <person name="Kamal M."/>
            <person name="Mauceli E."/>
            <person name="Searle S.M."/>
            <person name="Sharpe T."/>
            <person name="Baker M.L."/>
            <person name="Batzer M.A."/>
            <person name="Benos P.V."/>
            <person name="Belov K."/>
            <person name="Clamp M."/>
            <person name="Cook A."/>
            <person name="Cuff J."/>
            <person name="Das R."/>
            <person name="Davidow L."/>
            <person name="Deakin J.E."/>
            <person name="Fazzari M.J."/>
            <person name="Glass J.L."/>
            <person name="Grabherr M."/>
            <person name="Greally J.M."/>
            <person name="Gu W."/>
            <person name="Hore T.A."/>
            <person name="Huttley G.A."/>
            <person name="Kleber M."/>
            <person name="Jirtle R.L."/>
            <person name="Koina E."/>
            <person name="Lee J.T."/>
            <person name="Mahony S."/>
            <person name="Marra M.A."/>
            <person name="Miller R.D."/>
            <person name="Nicholls R.D."/>
            <person name="Oda M."/>
            <person name="Papenfuss A.T."/>
            <person name="Parra Z.E."/>
            <person name="Pollock D.D."/>
            <person name="Ray D.A."/>
            <person name="Schein J.E."/>
            <person name="Speed T.P."/>
            <person name="Thompson K."/>
            <person name="VandeBerg J.L."/>
            <person name="Wade C.M."/>
            <person name="Walker J.A."/>
            <person name="Waters P.D."/>
            <person name="Webber C."/>
            <person name="Weidman J.R."/>
            <person name="Xie X."/>
            <person name="Zody M.C."/>
            <person name="Baldwin J."/>
            <person name="Abdouelleil A."/>
            <person name="Abdulkadir J."/>
            <person name="Abebe A."/>
            <person name="Abera B."/>
            <person name="Abreu J."/>
            <person name="Acer S.C."/>
            <person name="Aftuck L."/>
            <person name="Alexander A."/>
            <person name="An P."/>
            <person name="Anderson E."/>
            <person name="Anderson S."/>
            <person name="Arachi H."/>
            <person name="Azer M."/>
            <person name="Bachantsang P."/>
            <person name="Barry A."/>
            <person name="Bayul T."/>
            <person name="Berlin A."/>
            <person name="Bessette D."/>
            <person name="Bloom T."/>
            <person name="Bloom T."/>
            <person name="Boguslavskiy L."/>
            <person name="Bonnet C."/>
            <person name="Boukhgalter B."/>
            <person name="Bourzgui I."/>
            <person name="Brown A."/>
            <person name="Cahill P."/>
            <person name="Channer S."/>
            <person name="Cheshatsang Y."/>
            <person name="Chuda L."/>
            <person name="Citroen M."/>
            <person name="Collymore A."/>
            <person name="Cooke P."/>
            <person name="Costello M."/>
            <person name="D'Aco K."/>
            <person name="Daza R."/>
            <person name="De Haan G."/>
            <person name="DeGray S."/>
            <person name="DeMaso C."/>
            <person name="Dhargay N."/>
            <person name="Dooley K."/>
            <person name="Dooley E."/>
            <person name="Doricent M."/>
            <person name="Dorje P."/>
            <person name="Dorjee K."/>
            <person name="Dupes A."/>
            <person name="Elong R."/>
            <person name="Falk J."/>
            <person name="Farina A."/>
            <person name="Faro S."/>
            <person name="Ferguson D."/>
            <person name="Fisher S."/>
            <person name="Foley C.D."/>
            <person name="Franke A."/>
            <person name="Friedrich D."/>
            <person name="Gadbois L."/>
            <person name="Gearin G."/>
            <person name="Gearin C.R."/>
            <person name="Giannoukos G."/>
            <person name="Goode T."/>
            <person name="Graham J."/>
            <person name="Grandbois E."/>
            <person name="Grewal S."/>
            <person name="Gyaltsen K."/>
            <person name="Hafez N."/>
            <person name="Hagos B."/>
            <person name="Hall J."/>
            <person name="Henson C."/>
            <person name="Hollinger A."/>
            <person name="Honan T."/>
            <person name="Huard M.D."/>
            <person name="Hughes L."/>
            <person name="Hurhula B."/>
            <person name="Husby M.E."/>
            <person name="Kamat A."/>
            <person name="Kanga B."/>
            <person name="Kashin S."/>
            <person name="Khazanovich D."/>
            <person name="Kisner P."/>
            <person name="Lance K."/>
            <person name="Lara M."/>
            <person name="Lee W."/>
            <person name="Lennon N."/>
            <person name="Letendre F."/>
            <person name="LeVine R."/>
            <person name="Lipovsky A."/>
            <person name="Liu X."/>
            <person name="Liu J."/>
            <person name="Liu S."/>
            <person name="Lokyitsang T."/>
            <person name="Lokyitsang Y."/>
            <person name="Lubonja R."/>
            <person name="Lui A."/>
            <person name="MacDonald P."/>
            <person name="Magnisalis V."/>
            <person name="Maru K."/>
            <person name="Matthews C."/>
            <person name="McCusker W."/>
            <person name="McDonough S."/>
            <person name="Mehta T."/>
            <person name="Meldrim J."/>
            <person name="Meneus L."/>
            <person name="Mihai O."/>
            <person name="Mihalev A."/>
            <person name="Mihova T."/>
            <person name="Mittelman R."/>
            <person name="Mlenga V."/>
            <person name="Montmayeur A."/>
            <person name="Mulrain L."/>
            <person name="Navidi A."/>
            <person name="Naylor J."/>
            <person name="Negash T."/>
            <person name="Nguyen T."/>
            <person name="Nguyen N."/>
            <person name="Nicol R."/>
            <person name="Norbu C."/>
            <person name="Norbu N."/>
            <person name="Novod N."/>
            <person name="O'Neill B."/>
            <person name="Osman S."/>
            <person name="Markiewicz E."/>
            <person name="Oyono O.L."/>
            <person name="Patti C."/>
            <person name="Phunkhang P."/>
            <person name="Pierre F."/>
            <person name="Priest M."/>
            <person name="Raghuraman S."/>
            <person name="Rege F."/>
            <person name="Reyes R."/>
            <person name="Rise C."/>
            <person name="Rogov P."/>
            <person name="Ross K."/>
            <person name="Ryan E."/>
            <person name="Settipalli S."/>
            <person name="Shea T."/>
            <person name="Sherpa N."/>
            <person name="Shi L."/>
            <person name="Shih D."/>
            <person name="Sparrow T."/>
            <person name="Spaulding J."/>
            <person name="Stalker J."/>
            <person name="Stange-Thomann N."/>
            <person name="Stavropoulos S."/>
            <person name="Stone C."/>
            <person name="Strader C."/>
            <person name="Tesfaye S."/>
            <person name="Thomson T."/>
            <person name="Thoulutsang Y."/>
            <person name="Thoulutsang D."/>
            <person name="Topham K."/>
            <person name="Topping I."/>
            <person name="Tsamla T."/>
            <person name="Vassiliev H."/>
            <person name="Vo A."/>
            <person name="Wangchuk T."/>
            <person name="Wangdi T."/>
            <person name="Weiand M."/>
            <person name="Wilkinson J."/>
            <person name="Wilson A."/>
            <person name="Yadav S."/>
            <person name="Young G."/>
            <person name="Yu Q."/>
            <person name="Zembek L."/>
            <person name="Zhong D."/>
            <person name="Zimmer A."/>
            <person name="Zwirko Z."/>
            <person name="Jaffe D.B."/>
            <person name="Alvarez P."/>
            <person name="Brockman W."/>
            <person name="Butler J."/>
            <person name="Chin C."/>
            <person name="Gnerre S."/>
            <person name="MacCallum I."/>
            <person name="Graves J.A."/>
            <person name="Ponting C.P."/>
            <person name="Breen M."/>
            <person name="Samollow P.B."/>
            <person name="Lander E.S."/>
            <person name="Lindblad-Toh K."/>
        </authorList>
    </citation>
    <scope>NUCLEOTIDE SEQUENCE [LARGE SCALE GENOMIC DNA]</scope>
</reference>